<keyword evidence="4" id="KW-0808">Transferase</keyword>
<evidence type="ECO:0000313" key="5">
    <source>
        <dbReference type="Proteomes" id="UP001151760"/>
    </source>
</evidence>
<evidence type="ECO:0000256" key="1">
    <source>
        <dbReference type="PROSITE-ProRule" id="PRU00047"/>
    </source>
</evidence>
<evidence type="ECO:0000256" key="2">
    <source>
        <dbReference type="SAM" id="MobiDB-lite"/>
    </source>
</evidence>
<dbReference type="Proteomes" id="UP001151760">
    <property type="component" value="Unassembled WGS sequence"/>
</dbReference>
<name>A0ABQ5HLY1_9ASTR</name>
<dbReference type="InterPro" id="IPR036875">
    <property type="entry name" value="Znf_CCHC_sf"/>
</dbReference>
<comment type="caution">
    <text evidence="4">The sequence shown here is derived from an EMBL/GenBank/DDBJ whole genome shotgun (WGS) entry which is preliminary data.</text>
</comment>
<dbReference type="SUPFAM" id="SSF57756">
    <property type="entry name" value="Retrovirus zinc finger-like domains"/>
    <property type="match status" value="1"/>
</dbReference>
<feature type="compositionally biased region" description="Basic and acidic residues" evidence="2">
    <location>
        <begin position="32"/>
        <end position="55"/>
    </location>
</feature>
<keyword evidence="4" id="KW-0548">Nucleotidyltransferase</keyword>
<feature type="region of interest" description="Disordered" evidence="2">
    <location>
        <begin position="1"/>
        <end position="60"/>
    </location>
</feature>
<proteinExistence type="predicted"/>
<keyword evidence="1" id="KW-0479">Metal-binding</keyword>
<dbReference type="SMART" id="SM00343">
    <property type="entry name" value="ZnF_C2HC"/>
    <property type="match status" value="2"/>
</dbReference>
<dbReference type="Gene3D" id="4.10.60.10">
    <property type="entry name" value="Zinc finger, CCHC-type"/>
    <property type="match status" value="1"/>
</dbReference>
<dbReference type="Pfam" id="PF00098">
    <property type="entry name" value="zf-CCHC"/>
    <property type="match status" value="2"/>
</dbReference>
<reference evidence="4" key="1">
    <citation type="journal article" date="2022" name="Int. J. Mol. Sci.">
        <title>Draft Genome of Tanacetum Coccineum: Genomic Comparison of Closely Related Tanacetum-Family Plants.</title>
        <authorList>
            <person name="Yamashiro T."/>
            <person name="Shiraishi A."/>
            <person name="Nakayama K."/>
            <person name="Satake H."/>
        </authorList>
    </citation>
    <scope>NUCLEOTIDE SEQUENCE</scope>
</reference>
<feature type="domain" description="CCHC-type" evidence="3">
    <location>
        <begin position="129"/>
        <end position="144"/>
    </location>
</feature>
<dbReference type="InterPro" id="IPR001878">
    <property type="entry name" value="Znf_CCHC"/>
</dbReference>
<dbReference type="EMBL" id="BQNB010019736">
    <property type="protein sequence ID" value="GJT88504.1"/>
    <property type="molecule type" value="Genomic_DNA"/>
</dbReference>
<reference evidence="4" key="2">
    <citation type="submission" date="2022-01" db="EMBL/GenBank/DDBJ databases">
        <authorList>
            <person name="Yamashiro T."/>
            <person name="Shiraishi A."/>
            <person name="Satake H."/>
            <person name="Nakayama K."/>
        </authorList>
    </citation>
    <scope>NUCLEOTIDE SEQUENCE</scope>
</reference>
<evidence type="ECO:0000313" key="4">
    <source>
        <dbReference type="EMBL" id="GJT88504.1"/>
    </source>
</evidence>
<dbReference type="PROSITE" id="PS50158">
    <property type="entry name" value="ZF_CCHC"/>
    <property type="match status" value="2"/>
</dbReference>
<gene>
    <name evidence="4" type="ORF">Tco_1070221</name>
</gene>
<keyword evidence="5" id="KW-1185">Reference proteome</keyword>
<feature type="domain" description="CCHC-type" evidence="3">
    <location>
        <begin position="96"/>
        <end position="110"/>
    </location>
</feature>
<keyword evidence="1" id="KW-0862">Zinc</keyword>
<sequence>MVAATEPKTIQKAMQIAGPLTDEALRNGSIKKNPEKRGNRGEPSKDRNVRDDNKRTRTGNAFATTTNPIMRENMGTIPKCTTYNTHYLLGVPCHTCFNCNRPGHFAKDCRVVPRNVNPINARNPTVRACYECGSIDHVKSACPRLNQAQGPGGNHPNQALAINGGQGHGNQRNKARGRAFMLGADVITGNIPRAKYNKIL</sequence>
<accession>A0ABQ5HLY1</accession>
<organism evidence="4 5">
    <name type="scientific">Tanacetum coccineum</name>
    <dbReference type="NCBI Taxonomy" id="301880"/>
    <lineage>
        <taxon>Eukaryota</taxon>
        <taxon>Viridiplantae</taxon>
        <taxon>Streptophyta</taxon>
        <taxon>Embryophyta</taxon>
        <taxon>Tracheophyta</taxon>
        <taxon>Spermatophyta</taxon>
        <taxon>Magnoliopsida</taxon>
        <taxon>eudicotyledons</taxon>
        <taxon>Gunneridae</taxon>
        <taxon>Pentapetalae</taxon>
        <taxon>asterids</taxon>
        <taxon>campanulids</taxon>
        <taxon>Asterales</taxon>
        <taxon>Asteraceae</taxon>
        <taxon>Asteroideae</taxon>
        <taxon>Anthemideae</taxon>
        <taxon>Anthemidinae</taxon>
        <taxon>Tanacetum</taxon>
    </lineage>
</organism>
<keyword evidence="1" id="KW-0863">Zinc-finger</keyword>
<protein>
    <submittedName>
        <fullName evidence="4">Reverse transcriptase domain-containing protein</fullName>
    </submittedName>
</protein>
<dbReference type="GO" id="GO:0003964">
    <property type="term" value="F:RNA-directed DNA polymerase activity"/>
    <property type="evidence" value="ECO:0007669"/>
    <property type="project" value="UniProtKB-KW"/>
</dbReference>
<evidence type="ECO:0000259" key="3">
    <source>
        <dbReference type="PROSITE" id="PS50158"/>
    </source>
</evidence>
<keyword evidence="4" id="KW-0695">RNA-directed DNA polymerase</keyword>